<gene>
    <name evidence="2" type="ORF">MET9862_03185</name>
</gene>
<evidence type="ECO:0000313" key="3">
    <source>
        <dbReference type="Proteomes" id="UP000410984"/>
    </source>
</evidence>
<dbReference type="OrthoDB" id="7597216at2"/>
<dbReference type="AlphaFoldDB" id="A0A509EGJ2"/>
<organism evidence="2 3">
    <name type="scientific">Methylobacterium symbioticum</name>
    <dbReference type="NCBI Taxonomy" id="2584084"/>
    <lineage>
        <taxon>Bacteria</taxon>
        <taxon>Pseudomonadati</taxon>
        <taxon>Pseudomonadota</taxon>
        <taxon>Alphaproteobacteria</taxon>
        <taxon>Hyphomicrobiales</taxon>
        <taxon>Methylobacteriaceae</taxon>
        <taxon>Methylobacterium</taxon>
    </lineage>
</organism>
<feature type="region of interest" description="Disordered" evidence="1">
    <location>
        <begin position="160"/>
        <end position="182"/>
    </location>
</feature>
<accession>A0A509EGJ2</accession>
<protein>
    <recommendedName>
        <fullName evidence="4">PhiE125 gp8 family phage protein</fullName>
    </recommendedName>
</protein>
<sequence>MVPIRVAESGVEPVSVAELRLYLRLDPDDHSEDGLLADLVAAARAGIEAESRRILRPATFRLILAAWPWGWLAVPLSPLVAVTRLALSGPGGATPLDPGLVHLGDDPIEAPGLAIDPAAPALDGRSVLIELSAGYGGDGPALPPPLRLAVLRLAAARYEHRGDEPDPPDPAALAAPFRRLRL</sequence>
<dbReference type="EMBL" id="CABFPH010000045">
    <property type="protein sequence ID" value="VUD72585.1"/>
    <property type="molecule type" value="Genomic_DNA"/>
</dbReference>
<dbReference type="Proteomes" id="UP000410984">
    <property type="component" value="Unassembled WGS sequence"/>
</dbReference>
<dbReference type="InterPro" id="IPR011738">
    <property type="entry name" value="Phage_CHP"/>
</dbReference>
<dbReference type="RefSeq" id="WP_142583882.1">
    <property type="nucleotide sequence ID" value="NZ_CABFPH010000045.1"/>
</dbReference>
<dbReference type="Gene3D" id="1.10.3230.30">
    <property type="entry name" value="Phage gp6-like head-tail connector protein"/>
    <property type="match status" value="1"/>
</dbReference>
<name>A0A509EGJ2_9HYPH</name>
<evidence type="ECO:0008006" key="4">
    <source>
        <dbReference type="Google" id="ProtNLM"/>
    </source>
</evidence>
<feature type="compositionally biased region" description="Low complexity" evidence="1">
    <location>
        <begin position="171"/>
        <end position="182"/>
    </location>
</feature>
<evidence type="ECO:0000256" key="1">
    <source>
        <dbReference type="SAM" id="MobiDB-lite"/>
    </source>
</evidence>
<dbReference type="NCBIfam" id="TIGR02215">
    <property type="entry name" value="phage_chp_gp8"/>
    <property type="match status" value="1"/>
</dbReference>
<evidence type="ECO:0000313" key="2">
    <source>
        <dbReference type="EMBL" id="VUD72585.1"/>
    </source>
</evidence>
<proteinExistence type="predicted"/>
<keyword evidence="3" id="KW-1185">Reference proteome</keyword>
<reference evidence="2 3" key="1">
    <citation type="submission" date="2019-06" db="EMBL/GenBank/DDBJ databases">
        <authorList>
            <person name="Rodrigo-Torres L."/>
            <person name="Arahal R. D."/>
            <person name="Lucena T."/>
        </authorList>
    </citation>
    <scope>NUCLEOTIDE SEQUENCE [LARGE SCALE GENOMIC DNA]</scope>
    <source>
        <strain evidence="2 3">SB0023/3</strain>
    </source>
</reference>